<keyword evidence="3" id="KW-0479">Metal-binding</keyword>
<keyword evidence="6" id="KW-1185">Reference proteome</keyword>
<dbReference type="PANTHER" id="PTHR10543:SF24">
    <property type="entry name" value="CAROTENOID ISOMEROOXYGENASE"/>
    <property type="match status" value="1"/>
</dbReference>
<dbReference type="Proteomes" id="UP001652582">
    <property type="component" value="Chromosome 9"/>
</dbReference>
<gene>
    <name evidence="7" type="primary">LOC112048993</name>
</gene>
<evidence type="ECO:0000313" key="7">
    <source>
        <dbReference type="RefSeq" id="XP_052739447.1"/>
    </source>
</evidence>
<keyword evidence="4" id="KW-0560">Oxidoreductase</keyword>
<evidence type="ECO:0000256" key="4">
    <source>
        <dbReference type="ARBA" id="ARBA00023002"/>
    </source>
</evidence>
<dbReference type="GeneID" id="112048993"/>
<proteinExistence type="inferred from homology"/>
<comment type="cofactor">
    <cofactor evidence="1">
        <name>Fe(2+)</name>
        <dbReference type="ChEBI" id="CHEBI:29033"/>
    </cofactor>
</comment>
<dbReference type="Pfam" id="PF03055">
    <property type="entry name" value="RPE65"/>
    <property type="match status" value="1"/>
</dbReference>
<sequence>MSDTEKFRPEYNMQPWLRSCEVEIKKPISGNITGTIPQWLQGTLIRNGPGSIKCGSQEFTHVFDGSALIHRFAIKNGQATYQCRFLRSDTLKKNRKAQRIVVSEFGTKSVPDPCHTIFDRLASVFNPYDSITDNAGVSVFPFGDEVYAMTEVTNVYKIDPETLESLEKENLFNALIVCHTAHPHVMANGDVYNVGINIVKGMMKHVIVKFPYNEKGNMFKMAEVVHTVEPRWILNPSYMHSFGVTENYFVIIEQPLSISLITLIKNHLINNPFSNTLSWYPEYETQIRLVNRKTGEESNYVTDTFFFMHTINCFEQDGKLIVDVCAYKDAKIIDAMYVEAIKDLHNNPDYGQWSQSRPKRITIPLDAPSNTKVEIKLIADVGLEAPKMHYDLHNGRPYKYFYGIGSEVHSKYAGSIMKVNATTGEVKTWHEYDGCPSEPIFVPRPDAKEEDDGVLLSALLWGKDDHAMTLLVLNAKDLKEIARANFRTPSPAPNGFHGWYWPDQGI</sequence>
<evidence type="ECO:0000313" key="6">
    <source>
        <dbReference type="Proteomes" id="UP001652582"/>
    </source>
</evidence>
<keyword evidence="5" id="KW-0408">Iron</keyword>
<evidence type="ECO:0000256" key="1">
    <source>
        <dbReference type="ARBA" id="ARBA00001954"/>
    </source>
</evidence>
<protein>
    <submittedName>
        <fullName evidence="7">Carotenoid isomerooxygenase-like isoform X1</fullName>
    </submittedName>
</protein>
<evidence type="ECO:0000256" key="5">
    <source>
        <dbReference type="ARBA" id="ARBA00023004"/>
    </source>
</evidence>
<accession>A0ABM3LK58</accession>
<reference evidence="7" key="1">
    <citation type="submission" date="2025-08" db="UniProtKB">
        <authorList>
            <consortium name="RefSeq"/>
        </authorList>
    </citation>
    <scope>IDENTIFICATION</scope>
</reference>
<dbReference type="RefSeq" id="XP_052739447.1">
    <property type="nucleotide sequence ID" value="XM_052883487.1"/>
</dbReference>
<comment type="similarity">
    <text evidence="2">Belongs to the carotenoid oxygenase family.</text>
</comment>
<evidence type="ECO:0000256" key="2">
    <source>
        <dbReference type="ARBA" id="ARBA00006787"/>
    </source>
</evidence>
<dbReference type="InterPro" id="IPR004294">
    <property type="entry name" value="Carotenoid_Oase"/>
</dbReference>
<evidence type="ECO:0000256" key="3">
    <source>
        <dbReference type="ARBA" id="ARBA00022723"/>
    </source>
</evidence>
<name>A0ABM3LK58_BICAN</name>
<organism evidence="6 7">
    <name type="scientific">Bicyclus anynana</name>
    <name type="common">Squinting bush brown butterfly</name>
    <dbReference type="NCBI Taxonomy" id="110368"/>
    <lineage>
        <taxon>Eukaryota</taxon>
        <taxon>Metazoa</taxon>
        <taxon>Ecdysozoa</taxon>
        <taxon>Arthropoda</taxon>
        <taxon>Hexapoda</taxon>
        <taxon>Insecta</taxon>
        <taxon>Pterygota</taxon>
        <taxon>Neoptera</taxon>
        <taxon>Endopterygota</taxon>
        <taxon>Lepidoptera</taxon>
        <taxon>Glossata</taxon>
        <taxon>Ditrysia</taxon>
        <taxon>Papilionoidea</taxon>
        <taxon>Nymphalidae</taxon>
        <taxon>Satyrinae</taxon>
        <taxon>Satyrini</taxon>
        <taxon>Mycalesina</taxon>
        <taxon>Bicyclus</taxon>
    </lineage>
</organism>
<dbReference type="PANTHER" id="PTHR10543">
    <property type="entry name" value="BETA-CAROTENE DIOXYGENASE"/>
    <property type="match status" value="1"/>
</dbReference>